<name>A0AA39G0Z1_MICHY</name>
<accession>A0AA39G0Z1</accession>
<sequence>MQENNEIVDIDIARYFRANLLTCRQAISPMDFKKFMALKNNGERVAFVLSYAEAHCLPLEVEDYQLKDMTRALRLKESGNKYFGRGIFFKALESYSSAIIIAPREGVLGSP</sequence>
<reference evidence="1" key="2">
    <citation type="submission" date="2023-03" db="EMBL/GenBank/DDBJ databases">
        <authorList>
            <person name="Inwood S.N."/>
            <person name="Skelly J.G."/>
            <person name="Guhlin J."/>
            <person name="Harrop T.W.R."/>
            <person name="Goldson S.G."/>
            <person name="Dearden P.K."/>
        </authorList>
    </citation>
    <scope>NUCLEOTIDE SEQUENCE</scope>
    <source>
        <strain evidence="1">Lincoln</strain>
        <tissue evidence="1">Whole body</tissue>
    </source>
</reference>
<evidence type="ECO:0000313" key="2">
    <source>
        <dbReference type="Proteomes" id="UP001168972"/>
    </source>
</evidence>
<organism evidence="1 2">
    <name type="scientific">Microctonus hyperodae</name>
    <name type="common">Parasitoid wasp</name>
    <dbReference type="NCBI Taxonomy" id="165561"/>
    <lineage>
        <taxon>Eukaryota</taxon>
        <taxon>Metazoa</taxon>
        <taxon>Ecdysozoa</taxon>
        <taxon>Arthropoda</taxon>
        <taxon>Hexapoda</taxon>
        <taxon>Insecta</taxon>
        <taxon>Pterygota</taxon>
        <taxon>Neoptera</taxon>
        <taxon>Endopterygota</taxon>
        <taxon>Hymenoptera</taxon>
        <taxon>Apocrita</taxon>
        <taxon>Ichneumonoidea</taxon>
        <taxon>Braconidae</taxon>
        <taxon>Euphorinae</taxon>
        <taxon>Microctonus</taxon>
    </lineage>
</organism>
<dbReference type="Proteomes" id="UP001168972">
    <property type="component" value="Unassembled WGS sequence"/>
</dbReference>
<reference evidence="1" key="1">
    <citation type="journal article" date="2023" name="bioRxiv">
        <title>Scaffold-level genome assemblies of two parasitoid biocontrol wasps reveal the parthenogenesis mechanism and an associated novel virus.</title>
        <authorList>
            <person name="Inwood S."/>
            <person name="Skelly J."/>
            <person name="Guhlin J."/>
            <person name="Harrop T."/>
            <person name="Goldson S."/>
            <person name="Dearden P."/>
        </authorList>
    </citation>
    <scope>NUCLEOTIDE SEQUENCE</scope>
    <source>
        <strain evidence="1">Lincoln</strain>
        <tissue evidence="1">Whole body</tissue>
    </source>
</reference>
<proteinExistence type="predicted"/>
<gene>
    <name evidence="1" type="ORF">PV327_005250</name>
</gene>
<keyword evidence="2" id="KW-1185">Reference proteome</keyword>
<dbReference type="AlphaFoldDB" id="A0AA39G0Z1"/>
<protein>
    <submittedName>
        <fullName evidence="1">Uncharacterized protein</fullName>
    </submittedName>
</protein>
<evidence type="ECO:0000313" key="1">
    <source>
        <dbReference type="EMBL" id="KAK0179504.1"/>
    </source>
</evidence>
<comment type="caution">
    <text evidence="1">The sequence shown here is derived from an EMBL/GenBank/DDBJ whole genome shotgun (WGS) entry which is preliminary data.</text>
</comment>
<dbReference type="EMBL" id="JAQQBR010000003">
    <property type="protein sequence ID" value="KAK0179504.1"/>
    <property type="molecule type" value="Genomic_DNA"/>
</dbReference>